<keyword evidence="1" id="KW-0238">DNA-binding</keyword>
<name>A0A9E9LWD9_9BURK</name>
<gene>
    <name evidence="3" type="ORF">NB640_04950</name>
</gene>
<dbReference type="GO" id="GO:0005829">
    <property type="term" value="C:cytosol"/>
    <property type="evidence" value="ECO:0007669"/>
    <property type="project" value="TreeGrafter"/>
</dbReference>
<evidence type="ECO:0000313" key="4">
    <source>
        <dbReference type="Proteomes" id="UP001156215"/>
    </source>
</evidence>
<dbReference type="InterPro" id="IPR001387">
    <property type="entry name" value="Cro/C1-type_HTH"/>
</dbReference>
<dbReference type="KEGG" id="ovb:NB640_04950"/>
<dbReference type="SUPFAM" id="SSF47413">
    <property type="entry name" value="lambda repressor-like DNA-binding domains"/>
    <property type="match status" value="1"/>
</dbReference>
<evidence type="ECO:0000256" key="1">
    <source>
        <dbReference type="ARBA" id="ARBA00023125"/>
    </source>
</evidence>
<evidence type="ECO:0000259" key="2">
    <source>
        <dbReference type="PROSITE" id="PS50943"/>
    </source>
</evidence>
<dbReference type="CDD" id="cd00093">
    <property type="entry name" value="HTH_XRE"/>
    <property type="match status" value="1"/>
</dbReference>
<dbReference type="GO" id="GO:0003677">
    <property type="term" value="F:DNA binding"/>
    <property type="evidence" value="ECO:0007669"/>
    <property type="project" value="UniProtKB-KW"/>
</dbReference>
<proteinExistence type="predicted"/>
<reference evidence="3" key="1">
    <citation type="journal article" date="2022" name="Front. Microbiol.">
        <title>New perspectives on an old grouping: The genomic and phenotypic variability of Oxalobacter formigenes and the implications for calcium oxalate stone prevention.</title>
        <authorList>
            <person name="Chmiel J.A."/>
            <person name="Carr C."/>
            <person name="Stuivenberg G.A."/>
            <person name="Venema R."/>
            <person name="Chanyi R.M."/>
            <person name="Al K.F."/>
            <person name="Giguere D."/>
            <person name="Say H."/>
            <person name="Akouris P.P."/>
            <person name="Dominguez Romero S.A."/>
            <person name="Kwong A."/>
            <person name="Tai V."/>
            <person name="Koval S.F."/>
            <person name="Razvi H."/>
            <person name="Bjazevic J."/>
            <person name="Burton J.P."/>
        </authorList>
    </citation>
    <scope>NUCLEOTIDE SEQUENCE</scope>
    <source>
        <strain evidence="3">WoOx3</strain>
    </source>
</reference>
<dbReference type="InterPro" id="IPR050807">
    <property type="entry name" value="TransReg_Diox_bact_type"/>
</dbReference>
<protein>
    <submittedName>
        <fullName evidence="3">Helix-turn-helix domain-containing protein</fullName>
    </submittedName>
</protein>
<dbReference type="Proteomes" id="UP001156215">
    <property type="component" value="Chromosome"/>
</dbReference>
<dbReference type="Gene3D" id="1.10.260.40">
    <property type="entry name" value="lambda repressor-like DNA-binding domains"/>
    <property type="match status" value="1"/>
</dbReference>
<evidence type="ECO:0000313" key="3">
    <source>
        <dbReference type="EMBL" id="WAW10985.1"/>
    </source>
</evidence>
<dbReference type="RefSeq" id="WP_269310073.1">
    <property type="nucleotide sequence ID" value="NZ_CP098242.1"/>
</dbReference>
<keyword evidence="4" id="KW-1185">Reference proteome</keyword>
<organism evidence="3 4">
    <name type="scientific">Oxalobacter vibrioformis</name>
    <dbReference type="NCBI Taxonomy" id="933080"/>
    <lineage>
        <taxon>Bacteria</taxon>
        <taxon>Pseudomonadati</taxon>
        <taxon>Pseudomonadota</taxon>
        <taxon>Betaproteobacteria</taxon>
        <taxon>Burkholderiales</taxon>
        <taxon>Oxalobacteraceae</taxon>
        <taxon>Oxalobacter</taxon>
    </lineage>
</organism>
<dbReference type="Pfam" id="PF01381">
    <property type="entry name" value="HTH_3"/>
    <property type="match status" value="1"/>
</dbReference>
<dbReference type="PANTHER" id="PTHR46797:SF1">
    <property type="entry name" value="METHYLPHOSPHONATE SYNTHASE"/>
    <property type="match status" value="1"/>
</dbReference>
<dbReference type="EMBL" id="CP098242">
    <property type="protein sequence ID" value="WAW10985.1"/>
    <property type="molecule type" value="Genomic_DNA"/>
</dbReference>
<dbReference type="SMART" id="SM00530">
    <property type="entry name" value="HTH_XRE"/>
    <property type="match status" value="1"/>
</dbReference>
<dbReference type="GO" id="GO:0003700">
    <property type="term" value="F:DNA-binding transcription factor activity"/>
    <property type="evidence" value="ECO:0007669"/>
    <property type="project" value="TreeGrafter"/>
</dbReference>
<dbReference type="PANTHER" id="PTHR46797">
    <property type="entry name" value="HTH-TYPE TRANSCRIPTIONAL REGULATOR"/>
    <property type="match status" value="1"/>
</dbReference>
<feature type="domain" description="HTH cro/C1-type" evidence="2">
    <location>
        <begin position="17"/>
        <end position="71"/>
    </location>
</feature>
<dbReference type="PROSITE" id="PS50943">
    <property type="entry name" value="HTH_CROC1"/>
    <property type="match status" value="1"/>
</dbReference>
<accession>A0A9E9LWD9</accession>
<dbReference type="InterPro" id="IPR010982">
    <property type="entry name" value="Lambda_DNA-bd_dom_sf"/>
</dbReference>
<sequence>MDITDAPNIPSIFGEVLRDKRLALNISQEELAFRAGVDRTFVSRIERGLRQPTITSLIALSSALGISATELIKTTELRIKS</sequence>
<dbReference type="AlphaFoldDB" id="A0A9E9LWD9"/>